<organism evidence="3 4">
    <name type="scientific">Exidia glandulosa HHB12029</name>
    <dbReference type="NCBI Taxonomy" id="1314781"/>
    <lineage>
        <taxon>Eukaryota</taxon>
        <taxon>Fungi</taxon>
        <taxon>Dikarya</taxon>
        <taxon>Basidiomycota</taxon>
        <taxon>Agaricomycotina</taxon>
        <taxon>Agaricomycetes</taxon>
        <taxon>Auriculariales</taxon>
        <taxon>Exidiaceae</taxon>
        <taxon>Exidia</taxon>
    </lineage>
</organism>
<dbReference type="InParanoid" id="A0A165EE97"/>
<sequence length="265" mass="29634">MASTRILPTLLLAPVALAQGYINMWVNPAYALQYGGTSLASASQDTIGRAAKYGAVGGPWSPTNSTYVPPSGDLRDYLSFAPYWWPNCNFNWCPSTTSTAPPSTSSKTAPGSTLAATSTSPATATSTTPAASSSYGRVGSLACARRRNEDDNFQYYYTEDYVNVVQKEHYDEWHHEEVDFYQHEGEHDHEEAHHFDDDQEEFYDDVQSLDVDAIQQYDIKIYCHCHHTLLCDFEQAHELIHQPCDDNVFTSAVDHLEGDLIHVHE</sequence>
<feature type="chain" id="PRO_5007857192" description="C2H2-type domain-containing protein" evidence="2">
    <location>
        <begin position="19"/>
        <end position="265"/>
    </location>
</feature>
<dbReference type="OrthoDB" id="3255398at2759"/>
<proteinExistence type="predicted"/>
<name>A0A165EE97_EXIGL</name>
<keyword evidence="2" id="KW-0732">Signal</keyword>
<feature type="region of interest" description="Disordered" evidence="1">
    <location>
        <begin position="99"/>
        <end position="135"/>
    </location>
</feature>
<protein>
    <recommendedName>
        <fullName evidence="5">C2H2-type domain-containing protein</fullName>
    </recommendedName>
</protein>
<keyword evidence="4" id="KW-1185">Reference proteome</keyword>
<accession>A0A165EE97</accession>
<dbReference type="EMBL" id="KV426147">
    <property type="protein sequence ID" value="KZV86731.1"/>
    <property type="molecule type" value="Genomic_DNA"/>
</dbReference>
<reference evidence="3 4" key="1">
    <citation type="journal article" date="2016" name="Mol. Biol. Evol.">
        <title>Comparative Genomics of Early-Diverging Mushroom-Forming Fungi Provides Insights into the Origins of Lignocellulose Decay Capabilities.</title>
        <authorList>
            <person name="Nagy L.G."/>
            <person name="Riley R."/>
            <person name="Tritt A."/>
            <person name="Adam C."/>
            <person name="Daum C."/>
            <person name="Floudas D."/>
            <person name="Sun H."/>
            <person name="Yadav J.S."/>
            <person name="Pangilinan J."/>
            <person name="Larsson K.H."/>
            <person name="Matsuura K."/>
            <person name="Barry K."/>
            <person name="Labutti K."/>
            <person name="Kuo R."/>
            <person name="Ohm R.A."/>
            <person name="Bhattacharya S.S."/>
            <person name="Shirouzu T."/>
            <person name="Yoshinaga Y."/>
            <person name="Martin F.M."/>
            <person name="Grigoriev I.V."/>
            <person name="Hibbett D.S."/>
        </authorList>
    </citation>
    <scope>NUCLEOTIDE SEQUENCE [LARGE SCALE GENOMIC DNA]</scope>
    <source>
        <strain evidence="3 4">HHB12029</strain>
    </source>
</reference>
<evidence type="ECO:0000313" key="3">
    <source>
        <dbReference type="EMBL" id="KZV86731.1"/>
    </source>
</evidence>
<feature type="compositionally biased region" description="Low complexity" evidence="1">
    <location>
        <begin position="99"/>
        <end position="134"/>
    </location>
</feature>
<dbReference type="AlphaFoldDB" id="A0A165EE97"/>
<evidence type="ECO:0000256" key="2">
    <source>
        <dbReference type="SAM" id="SignalP"/>
    </source>
</evidence>
<dbReference type="InterPro" id="IPR008929">
    <property type="entry name" value="Chondroitin_lyas"/>
</dbReference>
<evidence type="ECO:0000256" key="1">
    <source>
        <dbReference type="SAM" id="MobiDB-lite"/>
    </source>
</evidence>
<gene>
    <name evidence="3" type="ORF">EXIGLDRAFT_840550</name>
</gene>
<dbReference type="STRING" id="1314781.A0A165EE97"/>
<dbReference type="Proteomes" id="UP000077266">
    <property type="component" value="Unassembled WGS sequence"/>
</dbReference>
<feature type="signal peptide" evidence="2">
    <location>
        <begin position="1"/>
        <end position="18"/>
    </location>
</feature>
<evidence type="ECO:0000313" key="4">
    <source>
        <dbReference type="Proteomes" id="UP000077266"/>
    </source>
</evidence>
<dbReference type="Gene3D" id="1.50.10.100">
    <property type="entry name" value="Chondroitin AC/alginate lyase"/>
    <property type="match status" value="1"/>
</dbReference>
<evidence type="ECO:0008006" key="5">
    <source>
        <dbReference type="Google" id="ProtNLM"/>
    </source>
</evidence>